<dbReference type="Proteomes" id="UP000037460">
    <property type="component" value="Unassembled WGS sequence"/>
</dbReference>
<protein>
    <submittedName>
        <fullName evidence="1">Uncharacterized protein</fullName>
    </submittedName>
</protein>
<reference evidence="2" key="1">
    <citation type="journal article" date="2015" name="PLoS Genet.">
        <title>Genome Sequence and Transcriptome Analyses of Chrysochromulina tobin: Metabolic Tools for Enhanced Algal Fitness in the Prominent Order Prymnesiales (Haptophyceae).</title>
        <authorList>
            <person name="Hovde B.T."/>
            <person name="Deodato C.R."/>
            <person name="Hunsperger H.M."/>
            <person name="Ryken S.A."/>
            <person name="Yost W."/>
            <person name="Jha R.K."/>
            <person name="Patterson J."/>
            <person name="Monnat R.J. Jr."/>
            <person name="Barlow S.B."/>
            <person name="Starkenburg S.R."/>
            <person name="Cattolico R.A."/>
        </authorList>
    </citation>
    <scope>NUCLEOTIDE SEQUENCE</scope>
    <source>
        <strain evidence="2">CCMP291</strain>
    </source>
</reference>
<proteinExistence type="predicted"/>
<comment type="caution">
    <text evidence="1">The sequence shown here is derived from an EMBL/GenBank/DDBJ whole genome shotgun (WGS) entry which is preliminary data.</text>
</comment>
<dbReference type="AlphaFoldDB" id="A0A0M0K7Q9"/>
<organism evidence="1 2">
    <name type="scientific">Chrysochromulina tobinii</name>
    <dbReference type="NCBI Taxonomy" id="1460289"/>
    <lineage>
        <taxon>Eukaryota</taxon>
        <taxon>Haptista</taxon>
        <taxon>Haptophyta</taxon>
        <taxon>Prymnesiophyceae</taxon>
        <taxon>Prymnesiales</taxon>
        <taxon>Chrysochromulinaceae</taxon>
        <taxon>Chrysochromulina</taxon>
    </lineage>
</organism>
<name>A0A0M0K7Q9_9EUKA</name>
<gene>
    <name evidence="1" type="ORF">Ctob_016089</name>
</gene>
<dbReference type="EMBL" id="JWZX01001072">
    <property type="protein sequence ID" value="KOO34839.1"/>
    <property type="molecule type" value="Genomic_DNA"/>
</dbReference>
<keyword evidence="2" id="KW-1185">Reference proteome</keyword>
<evidence type="ECO:0000313" key="1">
    <source>
        <dbReference type="EMBL" id="KOO34839.1"/>
    </source>
</evidence>
<sequence>MEVADGCSLDVIPGDKGNLFVRGNEASVVVAQDLLDHGWPPVSEGTGLADEGEIGGVGNAVCVDATVHFATVEVSEAFDLIGKFRAEE</sequence>
<evidence type="ECO:0000313" key="2">
    <source>
        <dbReference type="Proteomes" id="UP000037460"/>
    </source>
</evidence>
<accession>A0A0M0K7Q9</accession>